<evidence type="ECO:0000313" key="2">
    <source>
        <dbReference type="Proteomes" id="UP000199437"/>
    </source>
</evidence>
<dbReference type="AlphaFoldDB" id="A0A1I0PX48"/>
<organism evidence="1 2">
    <name type="scientific">Roseivirga pacifica</name>
    <dbReference type="NCBI Taxonomy" id="1267423"/>
    <lineage>
        <taxon>Bacteria</taxon>
        <taxon>Pseudomonadati</taxon>
        <taxon>Bacteroidota</taxon>
        <taxon>Cytophagia</taxon>
        <taxon>Cytophagales</taxon>
        <taxon>Roseivirgaceae</taxon>
        <taxon>Roseivirga</taxon>
    </lineage>
</organism>
<dbReference type="GeneID" id="99986520"/>
<sequence>MNTLILTQRKARNIALLLVLVALFLMGFLTSCKDDDGPLTPSARELAFEKLSGDWDLGNGAGRIEVDGTDVSANYPGFTLSFTDGGYTTTNGADLFNASGSWQWTEEDAKMLSLDDGKEVTITLLNENRFTFTFSHAGGSSANGINTSNGIEGNYTISVVK</sequence>
<gene>
    <name evidence="1" type="ORF">SAMN05216290_1801</name>
</gene>
<reference evidence="2" key="1">
    <citation type="submission" date="2016-10" db="EMBL/GenBank/DDBJ databases">
        <authorList>
            <person name="Varghese N."/>
            <person name="Submissions S."/>
        </authorList>
    </citation>
    <scope>NUCLEOTIDE SEQUENCE [LARGE SCALE GENOMIC DNA]</scope>
    <source>
        <strain evidence="2">CGMCC 1.12402</strain>
    </source>
</reference>
<keyword evidence="2" id="KW-1185">Reference proteome</keyword>
<accession>A0A1I0PX48</accession>
<protein>
    <recommendedName>
        <fullName evidence="3">Lipocalin-like domain-containing protein</fullName>
    </recommendedName>
</protein>
<name>A0A1I0PX48_9BACT</name>
<evidence type="ECO:0008006" key="3">
    <source>
        <dbReference type="Google" id="ProtNLM"/>
    </source>
</evidence>
<dbReference type="OrthoDB" id="838038at2"/>
<evidence type="ECO:0000313" key="1">
    <source>
        <dbReference type="EMBL" id="SEW19111.1"/>
    </source>
</evidence>
<proteinExistence type="predicted"/>
<dbReference type="Proteomes" id="UP000199437">
    <property type="component" value="Unassembled WGS sequence"/>
</dbReference>
<dbReference type="EMBL" id="FOIR01000002">
    <property type="protein sequence ID" value="SEW19111.1"/>
    <property type="molecule type" value="Genomic_DNA"/>
</dbReference>
<dbReference type="RefSeq" id="WP_090258258.1">
    <property type="nucleotide sequence ID" value="NZ_FOIR01000002.1"/>
</dbReference>